<dbReference type="Proteomes" id="UP000808337">
    <property type="component" value="Unassembled WGS sequence"/>
</dbReference>
<proteinExistence type="predicted"/>
<accession>A0A9D7XPM9</accession>
<organism evidence="1 2">
    <name type="scientific">Candidatus Opimibacter skivensis</name>
    <dbReference type="NCBI Taxonomy" id="2982028"/>
    <lineage>
        <taxon>Bacteria</taxon>
        <taxon>Pseudomonadati</taxon>
        <taxon>Bacteroidota</taxon>
        <taxon>Saprospiria</taxon>
        <taxon>Saprospirales</taxon>
        <taxon>Saprospiraceae</taxon>
        <taxon>Candidatus Opimibacter</taxon>
    </lineage>
</organism>
<name>A0A9D7XPM9_9BACT</name>
<gene>
    <name evidence="1" type="ORF">IPP15_13230</name>
</gene>
<evidence type="ECO:0000313" key="1">
    <source>
        <dbReference type="EMBL" id="MBK9983335.1"/>
    </source>
</evidence>
<comment type="caution">
    <text evidence="1">The sequence shown here is derived from an EMBL/GenBank/DDBJ whole genome shotgun (WGS) entry which is preliminary data.</text>
</comment>
<dbReference type="EMBL" id="JADKGY010000017">
    <property type="protein sequence ID" value="MBK9983335.1"/>
    <property type="molecule type" value="Genomic_DNA"/>
</dbReference>
<protein>
    <submittedName>
        <fullName evidence="1">Uncharacterized protein</fullName>
    </submittedName>
</protein>
<dbReference type="AlphaFoldDB" id="A0A9D7XPM9"/>
<reference evidence="1 2" key="1">
    <citation type="submission" date="2020-10" db="EMBL/GenBank/DDBJ databases">
        <title>Connecting structure to function with the recovery of over 1000 high-quality activated sludge metagenome-assembled genomes encoding full-length rRNA genes using long-read sequencing.</title>
        <authorList>
            <person name="Singleton C.M."/>
            <person name="Petriglieri F."/>
            <person name="Kristensen J.M."/>
            <person name="Kirkegaard R.H."/>
            <person name="Michaelsen T.Y."/>
            <person name="Andersen M.H."/>
            <person name="Karst S.M."/>
            <person name="Dueholm M.S."/>
            <person name="Nielsen P.H."/>
            <person name="Albertsen M."/>
        </authorList>
    </citation>
    <scope>NUCLEOTIDE SEQUENCE [LARGE SCALE GENOMIC DNA]</scope>
    <source>
        <strain evidence="1">Ribe_18-Q3-R11-54_MAXAC.273</strain>
    </source>
</reference>
<sequence length="74" mass="8574">MDSTTIPYTDQWYDLLKSASNLSGRDLMHLDAYFGDFIGEQTKKLIDARDGKLIMLHHMGIQFFMNLLLALQHK</sequence>
<evidence type="ECO:0000313" key="2">
    <source>
        <dbReference type="Proteomes" id="UP000808337"/>
    </source>
</evidence>